<dbReference type="Gene3D" id="3.30.465.10">
    <property type="match status" value="1"/>
</dbReference>
<feature type="domain" description="FAD-binding PCMH-type" evidence="6">
    <location>
        <begin position="32"/>
        <end position="203"/>
    </location>
</feature>
<keyword evidence="3" id="KW-0285">Flavoprotein</keyword>
<comment type="similarity">
    <text evidence="2">Belongs to the oxygen-dependent FAD-linked oxidoreductase family.</text>
</comment>
<dbReference type="InterPro" id="IPR050416">
    <property type="entry name" value="FAD-linked_Oxidoreductase"/>
</dbReference>
<dbReference type="Gene3D" id="3.30.43.10">
    <property type="entry name" value="Uridine Diphospho-n-acetylenolpyruvylglucosamine Reductase, domain 2"/>
    <property type="match status" value="1"/>
</dbReference>
<dbReference type="InterPro" id="IPR016166">
    <property type="entry name" value="FAD-bd_PCMH"/>
</dbReference>
<dbReference type="AlphaFoldDB" id="A0A1M6BDL6"/>
<sequence length="459" mass="52381">MIDINYKGLTGKVVTNKSTSYDEDRQAWNRAIERHPLVIVYCYETEDVINAVRWAREKSLDIRIRSGAHHYEGYSTGDGVVVIDVSQMQQINIDEENKIVKIAGGVRNREIYEALGEKEYPFPGGGCPTVGVTGLVLGGGWGYSSRLFGLASDSLIELEMVDYKGDLIIANESINEDLFWACRGSGGGNFGIVVSMTFALSEKRKMTTLINIEYLHITKEENIKIIEVLQNSFKTWGRNINIKTAIYNSKEKGRGVKITGLMHGSLEETNIALKDFKNISDKAIFKLEHMPLLEANRVIQDSHPDFEKYKSTGRFVYKDYSREEIEKIIETVENVAEGSTYAAISFYGLGGAVEDKDKQSTAFYYRDAKFIMGIQSVWEEDKYSEENKSWIIDRFEFIKTITQGSYINFPLGELEDYETEYYGENKYKLKEVKAKYDPYNIFTFKQGIQIEKEQLSNCI</sequence>
<dbReference type="Pfam" id="PF08031">
    <property type="entry name" value="BBE"/>
    <property type="match status" value="1"/>
</dbReference>
<dbReference type="Proteomes" id="UP000184241">
    <property type="component" value="Unassembled WGS sequence"/>
</dbReference>
<dbReference type="InterPro" id="IPR016169">
    <property type="entry name" value="FAD-bd_PCMH_sub2"/>
</dbReference>
<evidence type="ECO:0000256" key="1">
    <source>
        <dbReference type="ARBA" id="ARBA00001974"/>
    </source>
</evidence>
<evidence type="ECO:0000313" key="7">
    <source>
        <dbReference type="EMBL" id="SHI46832.1"/>
    </source>
</evidence>
<evidence type="ECO:0000259" key="6">
    <source>
        <dbReference type="PROSITE" id="PS51387"/>
    </source>
</evidence>
<comment type="cofactor">
    <cofactor evidence="1">
        <name>FAD</name>
        <dbReference type="ChEBI" id="CHEBI:57692"/>
    </cofactor>
</comment>
<dbReference type="EMBL" id="FQXU01000014">
    <property type="protein sequence ID" value="SHI46832.1"/>
    <property type="molecule type" value="Genomic_DNA"/>
</dbReference>
<dbReference type="PANTHER" id="PTHR42973">
    <property type="entry name" value="BINDING OXIDOREDUCTASE, PUTATIVE (AFU_ORTHOLOGUE AFUA_1G17690)-RELATED"/>
    <property type="match status" value="1"/>
</dbReference>
<evidence type="ECO:0000256" key="4">
    <source>
        <dbReference type="ARBA" id="ARBA00022827"/>
    </source>
</evidence>
<evidence type="ECO:0000256" key="3">
    <source>
        <dbReference type="ARBA" id="ARBA00022630"/>
    </source>
</evidence>
<dbReference type="InterPro" id="IPR016167">
    <property type="entry name" value="FAD-bd_PCMH_sub1"/>
</dbReference>
<dbReference type="InterPro" id="IPR012951">
    <property type="entry name" value="BBE"/>
</dbReference>
<protein>
    <submittedName>
        <fullName evidence="7">FAD/FMN-containing dehydrogenase</fullName>
    </submittedName>
</protein>
<evidence type="ECO:0000313" key="8">
    <source>
        <dbReference type="Proteomes" id="UP000184241"/>
    </source>
</evidence>
<dbReference type="PANTHER" id="PTHR42973:SF39">
    <property type="entry name" value="FAD-BINDING PCMH-TYPE DOMAIN-CONTAINING PROTEIN"/>
    <property type="match status" value="1"/>
</dbReference>
<dbReference type="Gene3D" id="3.40.462.20">
    <property type="match status" value="1"/>
</dbReference>
<keyword evidence="4" id="KW-0274">FAD</keyword>
<dbReference type="InterPro" id="IPR006094">
    <property type="entry name" value="Oxid_FAD_bind_N"/>
</dbReference>
<accession>A0A1M6BDL6</accession>
<dbReference type="PROSITE" id="PS51387">
    <property type="entry name" value="FAD_PCMH"/>
    <property type="match status" value="1"/>
</dbReference>
<keyword evidence="5" id="KW-0560">Oxidoreductase</keyword>
<gene>
    <name evidence="7" type="ORF">SAMN02745941_03860</name>
</gene>
<evidence type="ECO:0000256" key="5">
    <source>
        <dbReference type="ARBA" id="ARBA00023002"/>
    </source>
</evidence>
<dbReference type="InterPro" id="IPR036318">
    <property type="entry name" value="FAD-bd_PCMH-like_sf"/>
</dbReference>
<reference evidence="7 8" key="1">
    <citation type="submission" date="2016-11" db="EMBL/GenBank/DDBJ databases">
        <authorList>
            <person name="Jaros S."/>
            <person name="Januszkiewicz K."/>
            <person name="Wedrychowicz H."/>
        </authorList>
    </citation>
    <scope>NUCLEOTIDE SEQUENCE [LARGE SCALE GENOMIC DNA]</scope>
    <source>
        <strain evidence="7 8">DSM 6191</strain>
    </source>
</reference>
<dbReference type="SUPFAM" id="SSF56176">
    <property type="entry name" value="FAD-binding/transporter-associated domain-like"/>
    <property type="match status" value="1"/>
</dbReference>
<dbReference type="Pfam" id="PF01565">
    <property type="entry name" value="FAD_binding_4"/>
    <property type="match status" value="1"/>
</dbReference>
<organism evidence="7 8">
    <name type="scientific">Clostridium intestinale DSM 6191</name>
    <dbReference type="NCBI Taxonomy" id="1121320"/>
    <lineage>
        <taxon>Bacteria</taxon>
        <taxon>Bacillati</taxon>
        <taxon>Bacillota</taxon>
        <taxon>Clostridia</taxon>
        <taxon>Eubacteriales</taxon>
        <taxon>Clostridiaceae</taxon>
        <taxon>Clostridium</taxon>
    </lineage>
</organism>
<name>A0A1M6BDL6_9CLOT</name>
<dbReference type="GO" id="GO:0016491">
    <property type="term" value="F:oxidoreductase activity"/>
    <property type="evidence" value="ECO:0007669"/>
    <property type="project" value="UniProtKB-KW"/>
</dbReference>
<dbReference type="RefSeq" id="WP_073022217.1">
    <property type="nucleotide sequence ID" value="NZ_FQXU01000014.1"/>
</dbReference>
<proteinExistence type="inferred from homology"/>
<evidence type="ECO:0000256" key="2">
    <source>
        <dbReference type="ARBA" id="ARBA00005466"/>
    </source>
</evidence>
<dbReference type="GO" id="GO:0071949">
    <property type="term" value="F:FAD binding"/>
    <property type="evidence" value="ECO:0007669"/>
    <property type="project" value="InterPro"/>
</dbReference>